<evidence type="ECO:0008006" key="3">
    <source>
        <dbReference type="Google" id="ProtNLM"/>
    </source>
</evidence>
<dbReference type="AlphaFoldDB" id="A0A540KZ72"/>
<name>A0A540KZ72_MALBA</name>
<accession>A0A540KZ72</accession>
<reference evidence="1 2" key="1">
    <citation type="journal article" date="2019" name="G3 (Bethesda)">
        <title>Sequencing of a Wild Apple (Malus baccata) Genome Unravels the Differences Between Cultivated and Wild Apple Species Regarding Disease Resistance and Cold Tolerance.</title>
        <authorList>
            <person name="Chen X."/>
        </authorList>
    </citation>
    <scope>NUCLEOTIDE SEQUENCE [LARGE SCALE GENOMIC DNA]</scope>
    <source>
        <strain evidence="2">cv. Shandingzi</strain>
        <tissue evidence="1">Leaves</tissue>
    </source>
</reference>
<gene>
    <name evidence="1" type="ORF">C1H46_035139</name>
</gene>
<evidence type="ECO:0000313" key="2">
    <source>
        <dbReference type="Proteomes" id="UP000315295"/>
    </source>
</evidence>
<dbReference type="EMBL" id="VIEB01000865">
    <property type="protein sequence ID" value="TQD79302.1"/>
    <property type="molecule type" value="Genomic_DNA"/>
</dbReference>
<evidence type="ECO:0000313" key="1">
    <source>
        <dbReference type="EMBL" id="TQD79302.1"/>
    </source>
</evidence>
<comment type="caution">
    <text evidence="1">The sequence shown here is derived from an EMBL/GenBank/DDBJ whole genome shotgun (WGS) entry which is preliminary data.</text>
</comment>
<protein>
    <recommendedName>
        <fullName evidence="3">CCHC-type domain-containing protein</fullName>
    </recommendedName>
</protein>
<organism evidence="1 2">
    <name type="scientific">Malus baccata</name>
    <name type="common">Siberian crab apple</name>
    <name type="synonym">Pyrus baccata</name>
    <dbReference type="NCBI Taxonomy" id="106549"/>
    <lineage>
        <taxon>Eukaryota</taxon>
        <taxon>Viridiplantae</taxon>
        <taxon>Streptophyta</taxon>
        <taxon>Embryophyta</taxon>
        <taxon>Tracheophyta</taxon>
        <taxon>Spermatophyta</taxon>
        <taxon>Magnoliopsida</taxon>
        <taxon>eudicotyledons</taxon>
        <taxon>Gunneridae</taxon>
        <taxon>Pentapetalae</taxon>
        <taxon>rosids</taxon>
        <taxon>fabids</taxon>
        <taxon>Rosales</taxon>
        <taxon>Rosaceae</taxon>
        <taxon>Amygdaloideae</taxon>
        <taxon>Maleae</taxon>
        <taxon>Malus</taxon>
    </lineage>
</organism>
<sequence>MLGSNPNDCADSSTQVPDLSCRLCGKEGHANTTCTYQYYVPKGEQVGLGATLICTCCKKEGCHPGTNDWVGIAVPNYCMICGKRYAHRTEDCPRKQGMEMVGDQAACVGV</sequence>
<keyword evidence="2" id="KW-1185">Reference proteome</keyword>
<proteinExistence type="predicted"/>
<dbReference type="Proteomes" id="UP000315295">
    <property type="component" value="Unassembled WGS sequence"/>
</dbReference>